<dbReference type="Gene3D" id="1.20.120.350">
    <property type="entry name" value="Voltage-gated potassium channels. Chain C"/>
    <property type="match status" value="1"/>
</dbReference>
<dbReference type="GeneID" id="3258984"/>
<dbReference type="STRING" id="214684.Q5KD54"/>
<reference evidence="7 8" key="1">
    <citation type="journal article" date="2005" name="Science">
        <title>The genome of the basidiomycetous yeast and human pathogen Cryptococcus neoformans.</title>
        <authorList>
            <person name="Loftus B.J."/>
            <person name="Fung E."/>
            <person name="Roncaglia P."/>
            <person name="Rowley D."/>
            <person name="Amedeo P."/>
            <person name="Bruno D."/>
            <person name="Vamathevan J."/>
            <person name="Miranda M."/>
            <person name="Anderson I.J."/>
            <person name="Fraser J.A."/>
            <person name="Allen J.E."/>
            <person name="Bosdet I.E."/>
            <person name="Brent M.R."/>
            <person name="Chiu R."/>
            <person name="Doering T.L."/>
            <person name="Donlin M.J."/>
            <person name="D'Souza C.A."/>
            <person name="Fox D.S."/>
            <person name="Grinberg V."/>
            <person name="Fu J."/>
            <person name="Fukushima M."/>
            <person name="Haas B.J."/>
            <person name="Huang J.C."/>
            <person name="Janbon G."/>
            <person name="Jones S.J."/>
            <person name="Koo H.L."/>
            <person name="Krzywinski M.I."/>
            <person name="Kwon-Chung J.K."/>
            <person name="Lengeler K.B."/>
            <person name="Maiti R."/>
            <person name="Marra M.A."/>
            <person name="Marra R.E."/>
            <person name="Mathewson C.A."/>
            <person name="Mitchell T.G."/>
            <person name="Pertea M."/>
            <person name="Riggs F.R."/>
            <person name="Salzberg S.L."/>
            <person name="Schein J.E."/>
            <person name="Shvartsbeyn A."/>
            <person name="Shin H."/>
            <person name="Shumway M."/>
            <person name="Specht C.A."/>
            <person name="Suh B.B."/>
            <person name="Tenney A."/>
            <person name="Utterback T.R."/>
            <person name="Wickes B.L."/>
            <person name="Wortman J.R."/>
            <person name="Wye N.H."/>
            <person name="Kronstad J.W."/>
            <person name="Lodge J.K."/>
            <person name="Heitman J."/>
            <person name="Davis R.W."/>
            <person name="Fraser C.M."/>
            <person name="Hyman R.W."/>
        </authorList>
    </citation>
    <scope>NUCLEOTIDE SEQUENCE [LARGE SCALE GENOMIC DNA]</scope>
    <source>
        <strain evidence="8">JEC21 / ATCC MYA-565</strain>
    </source>
</reference>
<evidence type="ECO:0000256" key="3">
    <source>
        <dbReference type="ARBA" id="ARBA00022989"/>
    </source>
</evidence>
<organism evidence="7 8">
    <name type="scientific">Cryptococcus deneoformans (strain JEC21 / ATCC MYA-565)</name>
    <name type="common">Cryptococcus neoformans var. neoformans serotype D</name>
    <dbReference type="NCBI Taxonomy" id="214684"/>
    <lineage>
        <taxon>Eukaryota</taxon>
        <taxon>Fungi</taxon>
        <taxon>Dikarya</taxon>
        <taxon>Basidiomycota</taxon>
        <taxon>Agaricomycotina</taxon>
        <taxon>Tremellomycetes</taxon>
        <taxon>Tremellales</taxon>
        <taxon>Cryptococcaceae</taxon>
        <taxon>Cryptococcus</taxon>
        <taxon>Cryptococcus neoformans species complex</taxon>
    </lineage>
</organism>
<name>Q5KD54_CRYD1</name>
<accession>Q5KD54</accession>
<dbReference type="KEGG" id="cne:CNH03350"/>
<accession>Q55LL4</accession>
<evidence type="ECO:0000313" key="7">
    <source>
        <dbReference type="EMBL" id="AAW45196.1"/>
    </source>
</evidence>
<dbReference type="Proteomes" id="UP000002149">
    <property type="component" value="Chromosome 8"/>
</dbReference>
<keyword evidence="2 6" id="KW-0812">Transmembrane</keyword>
<feature type="compositionally biased region" description="Gly residues" evidence="5">
    <location>
        <begin position="240"/>
        <end position="251"/>
    </location>
</feature>
<proteinExistence type="predicted"/>
<keyword evidence="4 6" id="KW-0472">Membrane</keyword>
<evidence type="ECO:0000313" key="8">
    <source>
        <dbReference type="Proteomes" id="UP000002149"/>
    </source>
</evidence>
<dbReference type="EMBL" id="AE017348">
    <property type="protein sequence ID" value="AAW45196.1"/>
    <property type="molecule type" value="Genomic_DNA"/>
</dbReference>
<sequence length="289" mass="32619">MSQQDPEAQPLTAEDFEFEQSSSFQDTSRPVPSRSPYHLPASEQLQGVANRIIFSRYYILFYGAMMGLSLATLVLSLVATRTFYHFVNNCENRMAANLVVAVDKGECPSIAWHIIEFVLNALMVLEVTTRWIANGRKYPMTPLNIIDLTLVCFCVLTLLLVFFNPCGSGTRNEELLDTILIVARNTVQFLRLGSILRRSGHSWLNPPKPIDLSQARDASRALDFDLDDEEDTERRFYGGGRGRSLLSGGGRRGYEPVSGEEEWMEGTGVRDNAGREQLSEQDQELWDRL</sequence>
<feature type="compositionally biased region" description="Acidic residues" evidence="5">
    <location>
        <begin position="279"/>
        <end position="289"/>
    </location>
</feature>
<evidence type="ECO:0000256" key="5">
    <source>
        <dbReference type="SAM" id="MobiDB-lite"/>
    </source>
</evidence>
<feature type="region of interest" description="Disordered" evidence="5">
    <location>
        <begin position="240"/>
        <end position="289"/>
    </location>
</feature>
<dbReference type="VEuPathDB" id="FungiDB:CNH03350"/>
<dbReference type="PaxDb" id="214684-Q5KD54"/>
<dbReference type="GO" id="GO:0016020">
    <property type="term" value="C:membrane"/>
    <property type="evidence" value="ECO:0007669"/>
    <property type="project" value="UniProtKB-SubCell"/>
</dbReference>
<feature type="transmembrane region" description="Helical" evidence="6">
    <location>
        <begin position="145"/>
        <end position="163"/>
    </location>
</feature>
<dbReference type="AlphaFoldDB" id="Q5KD54"/>
<dbReference type="OrthoDB" id="429183at2759"/>
<comment type="subcellular location">
    <subcellularLocation>
        <location evidence="1">Membrane</location>
        <topology evidence="1">Multi-pass membrane protein</topology>
    </subcellularLocation>
</comment>
<feature type="compositionally biased region" description="Polar residues" evidence="5">
    <location>
        <begin position="19"/>
        <end position="30"/>
    </location>
</feature>
<feature type="region of interest" description="Disordered" evidence="5">
    <location>
        <begin position="1"/>
        <end position="36"/>
    </location>
</feature>
<evidence type="ECO:0000256" key="2">
    <source>
        <dbReference type="ARBA" id="ARBA00022692"/>
    </source>
</evidence>
<dbReference type="InterPro" id="IPR027359">
    <property type="entry name" value="Volt_channel_dom_sf"/>
</dbReference>
<keyword evidence="8" id="KW-1185">Reference proteome</keyword>
<dbReference type="OMA" id="NTAMICE"/>
<dbReference type="eggNOG" id="ENOG502RZZ8">
    <property type="taxonomic scope" value="Eukaryota"/>
</dbReference>
<dbReference type="PANTHER" id="PTHR38483:SF1">
    <property type="entry name" value="ION TRANSPORT DOMAIN-CONTAINING PROTEIN"/>
    <property type="match status" value="1"/>
</dbReference>
<dbReference type="InParanoid" id="Q5KD54"/>
<keyword evidence="3 6" id="KW-1133">Transmembrane helix</keyword>
<protein>
    <recommendedName>
        <fullName evidence="9">Ion transport domain-containing protein</fullName>
    </recommendedName>
</protein>
<evidence type="ECO:0008006" key="9">
    <source>
        <dbReference type="Google" id="ProtNLM"/>
    </source>
</evidence>
<feature type="transmembrane region" description="Helical" evidence="6">
    <location>
        <begin position="59"/>
        <end position="79"/>
    </location>
</feature>
<dbReference type="HOGENOM" id="CLU_086440_2_1_1"/>
<evidence type="ECO:0000256" key="6">
    <source>
        <dbReference type="SAM" id="Phobius"/>
    </source>
</evidence>
<evidence type="ECO:0000256" key="1">
    <source>
        <dbReference type="ARBA" id="ARBA00004141"/>
    </source>
</evidence>
<dbReference type="RefSeq" id="XP_572503.1">
    <property type="nucleotide sequence ID" value="XM_572503.2"/>
</dbReference>
<evidence type="ECO:0000256" key="4">
    <source>
        <dbReference type="ARBA" id="ARBA00023136"/>
    </source>
</evidence>
<gene>
    <name evidence="7" type="ordered locus">CNH03350</name>
</gene>
<dbReference type="PANTHER" id="PTHR38483">
    <property type="entry name" value="CHROMOSOME 1, WHOLE GENOME SHOTGUN SEQUENCE"/>
    <property type="match status" value="1"/>
</dbReference>